<evidence type="ECO:0000256" key="2">
    <source>
        <dbReference type="ARBA" id="ARBA00009810"/>
    </source>
</evidence>
<comment type="caution">
    <text evidence="18">The sequence shown here is derived from an EMBL/GenBank/DDBJ whole genome shotgun (WGS) entry which is preliminary data.</text>
</comment>
<protein>
    <submittedName>
        <fullName evidence="18">Ligand-gated channel</fullName>
    </submittedName>
</protein>
<evidence type="ECO:0000256" key="13">
    <source>
        <dbReference type="ARBA" id="ARBA00023237"/>
    </source>
</evidence>
<dbReference type="InterPro" id="IPR039426">
    <property type="entry name" value="TonB-dep_rcpt-like"/>
</dbReference>
<dbReference type="GO" id="GO:0038023">
    <property type="term" value="F:signaling receptor activity"/>
    <property type="evidence" value="ECO:0007669"/>
    <property type="project" value="InterPro"/>
</dbReference>
<dbReference type="EMBL" id="BMIH01000010">
    <property type="protein sequence ID" value="GGB43716.1"/>
    <property type="molecule type" value="Genomic_DNA"/>
</dbReference>
<keyword evidence="7" id="KW-0732">Signal</keyword>
<dbReference type="InterPro" id="IPR000531">
    <property type="entry name" value="Beta-barrel_TonB"/>
</dbReference>
<keyword evidence="11 14" id="KW-0472">Membrane</keyword>
<dbReference type="GO" id="GO:0009279">
    <property type="term" value="C:cell outer membrane"/>
    <property type="evidence" value="ECO:0007669"/>
    <property type="project" value="UniProtKB-SubCell"/>
</dbReference>
<dbReference type="Gene3D" id="2.170.130.10">
    <property type="entry name" value="TonB-dependent receptor, plug domain"/>
    <property type="match status" value="1"/>
</dbReference>
<dbReference type="Pfam" id="PF00593">
    <property type="entry name" value="TonB_dep_Rec_b-barrel"/>
    <property type="match status" value="1"/>
</dbReference>
<evidence type="ECO:0000259" key="16">
    <source>
        <dbReference type="Pfam" id="PF00593"/>
    </source>
</evidence>
<feature type="domain" description="TonB-dependent receptor-like beta-barrel" evidence="16">
    <location>
        <begin position="277"/>
        <end position="678"/>
    </location>
</feature>
<evidence type="ECO:0000313" key="18">
    <source>
        <dbReference type="EMBL" id="GGB43716.1"/>
    </source>
</evidence>
<keyword evidence="3 14" id="KW-0813">Transport</keyword>
<dbReference type="Gene3D" id="2.40.170.20">
    <property type="entry name" value="TonB-dependent receptor, beta-barrel domain"/>
    <property type="match status" value="1"/>
</dbReference>
<dbReference type="PANTHER" id="PTHR32552">
    <property type="entry name" value="FERRICHROME IRON RECEPTOR-RELATED"/>
    <property type="match status" value="1"/>
</dbReference>
<evidence type="ECO:0000256" key="11">
    <source>
        <dbReference type="ARBA" id="ARBA00023136"/>
    </source>
</evidence>
<dbReference type="NCBIfam" id="TIGR01783">
    <property type="entry name" value="TonB-siderophor"/>
    <property type="match status" value="1"/>
</dbReference>
<keyword evidence="8" id="KW-0408">Iron</keyword>
<dbReference type="PANTHER" id="PTHR32552:SF68">
    <property type="entry name" value="FERRICHROME OUTER MEMBRANE TRANSPORTER_PHAGE RECEPTOR"/>
    <property type="match status" value="1"/>
</dbReference>
<keyword evidence="6 14" id="KW-0812">Transmembrane</keyword>
<evidence type="ECO:0000256" key="4">
    <source>
        <dbReference type="ARBA" id="ARBA00022452"/>
    </source>
</evidence>
<dbReference type="GO" id="GO:0015891">
    <property type="term" value="P:siderophore transport"/>
    <property type="evidence" value="ECO:0007669"/>
    <property type="project" value="InterPro"/>
</dbReference>
<evidence type="ECO:0000259" key="17">
    <source>
        <dbReference type="Pfam" id="PF07715"/>
    </source>
</evidence>
<reference evidence="18" key="1">
    <citation type="journal article" date="2014" name="Int. J. Syst. Evol. Microbiol.">
        <title>Complete genome sequence of Corynebacterium casei LMG S-19264T (=DSM 44701T), isolated from a smear-ripened cheese.</title>
        <authorList>
            <consortium name="US DOE Joint Genome Institute (JGI-PGF)"/>
            <person name="Walter F."/>
            <person name="Albersmeier A."/>
            <person name="Kalinowski J."/>
            <person name="Ruckert C."/>
        </authorList>
    </citation>
    <scope>NUCLEOTIDE SEQUENCE</scope>
    <source>
        <strain evidence="18">CGMCC 1.15330</strain>
    </source>
</reference>
<evidence type="ECO:0000256" key="8">
    <source>
        <dbReference type="ARBA" id="ARBA00023004"/>
    </source>
</evidence>
<dbReference type="InterPro" id="IPR010105">
    <property type="entry name" value="TonB_sidphr_rcpt"/>
</dbReference>
<keyword evidence="9" id="KW-0406">Ion transport</keyword>
<keyword evidence="13 14" id="KW-0998">Cell outer membrane</keyword>
<feature type="domain" description="TonB-dependent receptor plug" evidence="17">
    <location>
        <begin position="71"/>
        <end position="167"/>
    </location>
</feature>
<dbReference type="Proteomes" id="UP000623067">
    <property type="component" value="Unassembled WGS sequence"/>
</dbReference>
<dbReference type="SUPFAM" id="SSF56935">
    <property type="entry name" value="Porins"/>
    <property type="match status" value="1"/>
</dbReference>
<organism evidence="18 19">
    <name type="scientific">Sphingomonas metalli</name>
    <dbReference type="NCBI Taxonomy" id="1779358"/>
    <lineage>
        <taxon>Bacteria</taxon>
        <taxon>Pseudomonadati</taxon>
        <taxon>Pseudomonadota</taxon>
        <taxon>Alphaproteobacteria</taxon>
        <taxon>Sphingomonadales</taxon>
        <taxon>Sphingomonadaceae</taxon>
        <taxon>Sphingomonas</taxon>
    </lineage>
</organism>
<dbReference type="GO" id="GO:0015344">
    <property type="term" value="F:siderophore uptake transmembrane transporter activity"/>
    <property type="evidence" value="ECO:0007669"/>
    <property type="project" value="TreeGrafter"/>
</dbReference>
<evidence type="ECO:0000313" key="19">
    <source>
        <dbReference type="Proteomes" id="UP000623067"/>
    </source>
</evidence>
<accession>A0A916WYH3</accession>
<dbReference type="AlphaFoldDB" id="A0A916WYH3"/>
<dbReference type="CDD" id="cd01347">
    <property type="entry name" value="ligand_gated_channel"/>
    <property type="match status" value="1"/>
</dbReference>
<evidence type="ECO:0000256" key="1">
    <source>
        <dbReference type="ARBA" id="ARBA00004571"/>
    </source>
</evidence>
<gene>
    <name evidence="18" type="ORF">GCM10011380_36440</name>
</gene>
<keyword evidence="5" id="KW-0410">Iron transport</keyword>
<evidence type="ECO:0000256" key="5">
    <source>
        <dbReference type="ARBA" id="ARBA00022496"/>
    </source>
</evidence>
<evidence type="ECO:0000256" key="6">
    <source>
        <dbReference type="ARBA" id="ARBA00022692"/>
    </source>
</evidence>
<sequence>MEMQYWRLLLVAGSKGPPLLRYGLPLGIAAMLPLSAAAATEGGQDAIVVTGKRDNPYRADAAAATKTNTPLEDTPQTVSVVTAERIADGALRSVADVLRYVPGVTVGQGEGNTDQIAIRGQVTTASFFLDGVRDDVEYFRPLYNLARVEVIKGPNALLFGRGSGGGVINRVTVRPELGLTQGAAQAGVSSFGGADAGLGLNLPLGRTTAARVDAFYERLQNHRAYFGGDRWAVNPQLLVEIAPNWRAGLAYEHVQDVRVADRGVPSIEVPNAPNRPLPGDRRTFFGLPGFNSARLAADITTARLDGELAPGVTWSTIARYAEYDKSYANVYPDAPATSPTGTVALAAYANRTHRRNLIVQSNIVAKRRLLGAEHTLLVGAEYGSQASTGREVEGTVTPGSVSVLTPAPSMVALDEVAFDLRTQVDFFSLYVQDQVSLASWLDVIAGVRWDRFAFKGDDLITTPIRPFARTDSNFSPRFGVVFKPTDKVRLYGSYARSFQPRSGDQFVEGLIADERNLEPESYQNYEVGVKWQPTPALIATVAAFRLDRTNATTPAPDNPLVLLNIGATRTEGVEAEVTGRLLPTLDVSAGYTWLDARLRGNDAVRLAQTPRARASVWARWQATPRFGLGAGLVHQSSQWAAIRTEPTTTLLPAYTRLDVALLYRVSARTQVQLNVENLANTRYYSDAYDNNNISTGAPINARLTVRTGF</sequence>
<evidence type="ECO:0000256" key="15">
    <source>
        <dbReference type="RuleBase" id="RU003357"/>
    </source>
</evidence>
<proteinExistence type="inferred from homology"/>
<dbReference type="PROSITE" id="PS52016">
    <property type="entry name" value="TONB_DEPENDENT_REC_3"/>
    <property type="match status" value="1"/>
</dbReference>
<comment type="subcellular location">
    <subcellularLocation>
        <location evidence="1 14">Cell outer membrane</location>
        <topology evidence="1 14">Multi-pass membrane protein</topology>
    </subcellularLocation>
</comment>
<comment type="similarity">
    <text evidence="2 14 15">Belongs to the TonB-dependent receptor family.</text>
</comment>
<evidence type="ECO:0000256" key="12">
    <source>
        <dbReference type="ARBA" id="ARBA00023170"/>
    </source>
</evidence>
<dbReference type="InterPro" id="IPR037066">
    <property type="entry name" value="Plug_dom_sf"/>
</dbReference>
<evidence type="ECO:0000256" key="14">
    <source>
        <dbReference type="PROSITE-ProRule" id="PRU01360"/>
    </source>
</evidence>
<reference evidence="18" key="2">
    <citation type="submission" date="2020-09" db="EMBL/GenBank/DDBJ databases">
        <authorList>
            <person name="Sun Q."/>
            <person name="Zhou Y."/>
        </authorList>
    </citation>
    <scope>NUCLEOTIDE SEQUENCE</scope>
    <source>
        <strain evidence="18">CGMCC 1.15330</strain>
    </source>
</reference>
<evidence type="ECO:0000256" key="3">
    <source>
        <dbReference type="ARBA" id="ARBA00022448"/>
    </source>
</evidence>
<dbReference type="Pfam" id="PF07715">
    <property type="entry name" value="Plug"/>
    <property type="match status" value="1"/>
</dbReference>
<keyword evidence="4 14" id="KW-1134">Transmembrane beta strand</keyword>
<dbReference type="InterPro" id="IPR012910">
    <property type="entry name" value="Plug_dom"/>
</dbReference>
<keyword evidence="19" id="KW-1185">Reference proteome</keyword>
<dbReference type="InterPro" id="IPR036942">
    <property type="entry name" value="Beta-barrel_TonB_sf"/>
</dbReference>
<evidence type="ECO:0000256" key="7">
    <source>
        <dbReference type="ARBA" id="ARBA00022729"/>
    </source>
</evidence>
<name>A0A916WYH3_9SPHN</name>
<evidence type="ECO:0000256" key="10">
    <source>
        <dbReference type="ARBA" id="ARBA00023077"/>
    </source>
</evidence>
<evidence type="ECO:0000256" key="9">
    <source>
        <dbReference type="ARBA" id="ARBA00023065"/>
    </source>
</evidence>
<keyword evidence="12" id="KW-0675">Receptor</keyword>
<keyword evidence="10 15" id="KW-0798">TonB box</keyword>